<keyword evidence="2" id="KW-0472">Membrane</keyword>
<protein>
    <recommendedName>
        <fullName evidence="3">DUF3152 domain-containing protein</fullName>
    </recommendedName>
</protein>
<accession>A0A261FZA0</accession>
<feature type="compositionally biased region" description="Low complexity" evidence="1">
    <location>
        <begin position="76"/>
        <end position="97"/>
    </location>
</feature>
<evidence type="ECO:0000313" key="5">
    <source>
        <dbReference type="Proteomes" id="UP000216074"/>
    </source>
</evidence>
<dbReference type="Proteomes" id="UP000216074">
    <property type="component" value="Unassembled WGS sequence"/>
</dbReference>
<sequence>MERPEPRESKWRNDHVFVIRRIVVMAIIVIILAAAIVSTITSGHAVEAARTMQQSQIDQPRNSTNGNAASNDRDTSNTADSSSKSASTTNSQSNVSSDSKKPSDNNSNDTNTDPKAADIEKTLAADKTAQPLTDAQKSAIFERAKQTAQTATAASGTGSPVTYTYCLQTKGNVGNATAFANAVYATLNDPQGWPRAGAIFEQMPEDACASADMAIILSEAQYLPTFSSYCSVQYSCRVGQEVIVNDDRWNGAVDAWLDAGGTLSRYRQMVINHEVGHRLGHIDNETTCAGAGQRAPLMQEQSMHLDGCVPNEWPLDNELWIG</sequence>
<reference evidence="4 5" key="1">
    <citation type="journal article" date="2017" name="BMC Genomics">
        <title>Comparative genomic and phylogenomic analyses of the Bifidobacteriaceae family.</title>
        <authorList>
            <person name="Lugli G.A."/>
            <person name="Milani C."/>
            <person name="Turroni F."/>
            <person name="Duranti S."/>
            <person name="Mancabelli L."/>
            <person name="Mangifesta M."/>
            <person name="Ferrario C."/>
            <person name="Modesto M."/>
            <person name="Mattarelli P."/>
            <person name="Jiri K."/>
            <person name="van Sinderen D."/>
            <person name="Ventura M."/>
        </authorList>
    </citation>
    <scope>NUCLEOTIDE SEQUENCE [LARGE SCALE GENOMIC DNA]</scope>
    <source>
        <strain evidence="4 5">DSM 100202</strain>
    </source>
</reference>
<proteinExistence type="predicted"/>
<keyword evidence="5" id="KW-1185">Reference proteome</keyword>
<feature type="compositionally biased region" description="Low complexity" evidence="1">
    <location>
        <begin position="104"/>
        <end position="113"/>
    </location>
</feature>
<dbReference type="AlphaFoldDB" id="A0A261FZA0"/>
<evidence type="ECO:0000256" key="2">
    <source>
        <dbReference type="SAM" id="Phobius"/>
    </source>
</evidence>
<dbReference type="SUPFAM" id="SSF55486">
    <property type="entry name" value="Metalloproteases ('zincins'), catalytic domain"/>
    <property type="match status" value="1"/>
</dbReference>
<feature type="transmembrane region" description="Helical" evidence="2">
    <location>
        <begin position="21"/>
        <end position="46"/>
    </location>
</feature>
<evidence type="ECO:0000259" key="3">
    <source>
        <dbReference type="Pfam" id="PF11350"/>
    </source>
</evidence>
<name>A0A261FZA0_9BIFI</name>
<keyword evidence="2" id="KW-1133">Transmembrane helix</keyword>
<dbReference type="InterPro" id="IPR022603">
    <property type="entry name" value="DUF3152"/>
</dbReference>
<organism evidence="4 5">
    <name type="scientific">Bifidobacterium hapali</name>
    <dbReference type="NCBI Taxonomy" id="1630172"/>
    <lineage>
        <taxon>Bacteria</taxon>
        <taxon>Bacillati</taxon>
        <taxon>Actinomycetota</taxon>
        <taxon>Actinomycetes</taxon>
        <taxon>Bifidobacteriales</taxon>
        <taxon>Bifidobacteriaceae</taxon>
        <taxon>Bifidobacterium</taxon>
    </lineage>
</organism>
<evidence type="ECO:0000256" key="1">
    <source>
        <dbReference type="SAM" id="MobiDB-lite"/>
    </source>
</evidence>
<feature type="compositionally biased region" description="Polar residues" evidence="1">
    <location>
        <begin position="51"/>
        <end position="70"/>
    </location>
</feature>
<dbReference type="Pfam" id="PF11350">
    <property type="entry name" value="DUF3152"/>
    <property type="match status" value="1"/>
</dbReference>
<comment type="caution">
    <text evidence="4">The sequence shown here is derived from an EMBL/GenBank/DDBJ whole genome shotgun (WGS) entry which is preliminary data.</text>
</comment>
<feature type="domain" description="DUF3152" evidence="3">
    <location>
        <begin position="151"/>
        <end position="306"/>
    </location>
</feature>
<gene>
    <name evidence="4" type="ORF">BHAP_0970</name>
</gene>
<evidence type="ECO:0000313" key="4">
    <source>
        <dbReference type="EMBL" id="OZG64509.1"/>
    </source>
</evidence>
<feature type="region of interest" description="Disordered" evidence="1">
    <location>
        <begin position="51"/>
        <end position="114"/>
    </location>
</feature>
<dbReference type="EMBL" id="MWWY01000021">
    <property type="protein sequence ID" value="OZG64509.1"/>
    <property type="molecule type" value="Genomic_DNA"/>
</dbReference>
<dbReference type="RefSeq" id="WP_244569301.1">
    <property type="nucleotide sequence ID" value="NZ_MWWY01000021.1"/>
</dbReference>
<keyword evidence="2" id="KW-0812">Transmembrane</keyword>